<feature type="active site" description="Phosphocysteine intermediate" evidence="1">
    <location>
        <position position="158"/>
    </location>
</feature>
<evidence type="ECO:0000313" key="5">
    <source>
        <dbReference type="Proteomes" id="UP000011116"/>
    </source>
</evidence>
<dbReference type="Gramene" id="HORVU.MOREX.r3.6HG0541770.1">
    <property type="protein sequence ID" value="HORVU.MOREX.r3.6HG0541770.1"/>
    <property type="gene ID" value="HORVU.MOREX.r3.6HG0541770"/>
</dbReference>
<dbReference type="SUPFAM" id="SSF52799">
    <property type="entry name" value="(Phosphotyrosine protein) phosphatases II"/>
    <property type="match status" value="1"/>
</dbReference>
<dbReference type="AlphaFoldDB" id="A0A8I7BAU4"/>
<feature type="binding site" evidence="2">
    <location>
        <begin position="158"/>
        <end position="164"/>
    </location>
    <ligand>
        <name>substrate</name>
    </ligand>
</feature>
<evidence type="ECO:0000313" key="4">
    <source>
        <dbReference type="EnsemblPlants" id="HORVU.MOREX.r3.6HG0541770.1"/>
    </source>
</evidence>
<evidence type="ECO:0000256" key="2">
    <source>
        <dbReference type="PIRSR" id="PIRSR630564-2"/>
    </source>
</evidence>
<dbReference type="GO" id="GO:0005737">
    <property type="term" value="C:cytoplasm"/>
    <property type="evidence" value="ECO:0000318"/>
    <property type="project" value="GO_Central"/>
</dbReference>
<proteinExistence type="predicted"/>
<dbReference type="PROSITE" id="PS51339">
    <property type="entry name" value="PPASE_MYOTUBULARIN"/>
    <property type="match status" value="1"/>
</dbReference>
<dbReference type="EnsemblPlants" id="HORVU.MOREX.r3.6HG0541770.1">
    <property type="protein sequence ID" value="HORVU.MOREX.r3.6HG0541770.1"/>
    <property type="gene ID" value="HORVU.MOREX.r3.6HG0541770"/>
</dbReference>
<dbReference type="InterPro" id="IPR029021">
    <property type="entry name" value="Prot-tyrosine_phosphatase-like"/>
</dbReference>
<dbReference type="Pfam" id="PF06602">
    <property type="entry name" value="Myotub-related"/>
    <property type="match status" value="1"/>
</dbReference>
<sequence>MGIKNLKNSYEDEKLVSALRTPGIHRTDSLRKLYIVDARPGVSDARPRICSESACSYPESEVVYLGIEDIYEMRVSFSSLRKYVDTHGSISSNGLPLAGPVTGDLVNHGSAWGRGTINSMTKFSIREEWLNHIQIILIGGSWIAEKIAHESASVLVHCSDGWDRTTQLVGLASLLLDPFYRTFTGFQALVEKDWLAFGHQFAERMGLPTLAKGGQPENPSVKSQASDNKTSPVLLQWLECIAQLMRMYPSAFEFSSAFLVDFIDAVLSCRFGNFLCNSEWERKQAEVESSCPCIWKYLADLRASGGIFHEHRNPFYKPSKHNGPIVPPSPALAPTLWPEFYLRWACPLESQGGGRECQYIEAVKYLCLSNKYFYVIFPTVFF</sequence>
<dbReference type="GO" id="GO:0004438">
    <property type="term" value="F:phosphatidylinositol-3-phosphate phosphatase activity"/>
    <property type="evidence" value="ECO:0000318"/>
    <property type="project" value="GO_Central"/>
</dbReference>
<dbReference type="InterPro" id="IPR016130">
    <property type="entry name" value="Tyr_Pase_AS"/>
</dbReference>
<accession>A0A8I7BAU4</accession>
<evidence type="ECO:0000256" key="1">
    <source>
        <dbReference type="PIRSR" id="PIRSR630564-1"/>
    </source>
</evidence>
<reference evidence="5" key="1">
    <citation type="journal article" date="2012" name="Nature">
        <title>A physical, genetic and functional sequence assembly of the barley genome.</title>
        <authorList>
            <consortium name="The International Barley Genome Sequencing Consortium"/>
            <person name="Mayer K.F."/>
            <person name="Waugh R."/>
            <person name="Brown J.W."/>
            <person name="Schulman A."/>
            <person name="Langridge P."/>
            <person name="Platzer M."/>
            <person name="Fincher G.B."/>
            <person name="Muehlbauer G.J."/>
            <person name="Sato K."/>
            <person name="Close T.J."/>
            <person name="Wise R.P."/>
            <person name="Stein N."/>
        </authorList>
    </citation>
    <scope>NUCLEOTIDE SEQUENCE [LARGE SCALE GENOMIC DNA]</scope>
    <source>
        <strain evidence="5">cv. Morex</strain>
    </source>
</reference>
<dbReference type="SMR" id="A0A8I7BAU4"/>
<evidence type="ECO:0000259" key="3">
    <source>
        <dbReference type="PROSITE" id="PS51339"/>
    </source>
</evidence>
<protein>
    <recommendedName>
        <fullName evidence="3">Myotubularin phosphatase domain-containing protein</fullName>
    </recommendedName>
</protein>
<dbReference type="PANTHER" id="PTHR10807">
    <property type="entry name" value="MYOTUBULARIN-RELATED"/>
    <property type="match status" value="1"/>
</dbReference>
<keyword evidence="5" id="KW-1185">Reference proteome</keyword>
<dbReference type="Proteomes" id="UP000011116">
    <property type="component" value="Chromosome 6H"/>
</dbReference>
<dbReference type="PANTHER" id="PTHR10807:SF8">
    <property type="entry name" value="PHOSPHATIDYLINOSITOL-3-PHOSPHATE PHOSPHATASE"/>
    <property type="match status" value="1"/>
</dbReference>
<reference evidence="4" key="2">
    <citation type="submission" date="2020-10" db="EMBL/GenBank/DDBJ databases">
        <authorList>
            <person name="Scholz U."/>
            <person name="Mascher M."/>
            <person name="Fiebig A."/>
        </authorList>
    </citation>
    <scope>NUCLEOTIDE SEQUENCE [LARGE SCALE GENOMIC DNA]</scope>
    <source>
        <strain evidence="4">cv. Morex</strain>
    </source>
</reference>
<dbReference type="GO" id="GO:0106018">
    <property type="term" value="F:phosphatidylinositol-3,5-bisphosphate phosphatase activity"/>
    <property type="evidence" value="ECO:0000318"/>
    <property type="project" value="GO_Central"/>
</dbReference>
<dbReference type="InterPro" id="IPR010569">
    <property type="entry name" value="Myotubularin-like_Pase_dom"/>
</dbReference>
<dbReference type="InterPro" id="IPR030564">
    <property type="entry name" value="Myotubularin"/>
</dbReference>
<organism evidence="4 5">
    <name type="scientific">Hordeum vulgare subsp. vulgare</name>
    <name type="common">Domesticated barley</name>
    <dbReference type="NCBI Taxonomy" id="112509"/>
    <lineage>
        <taxon>Eukaryota</taxon>
        <taxon>Viridiplantae</taxon>
        <taxon>Streptophyta</taxon>
        <taxon>Embryophyta</taxon>
        <taxon>Tracheophyta</taxon>
        <taxon>Spermatophyta</taxon>
        <taxon>Magnoliopsida</taxon>
        <taxon>Liliopsida</taxon>
        <taxon>Poales</taxon>
        <taxon>Poaceae</taxon>
        <taxon>BOP clade</taxon>
        <taxon>Pooideae</taxon>
        <taxon>Triticodae</taxon>
        <taxon>Triticeae</taxon>
        <taxon>Hordeinae</taxon>
        <taxon>Hordeum</taxon>
    </lineage>
</organism>
<name>A0A8I7BAU4_HORVV</name>
<reference evidence="4" key="3">
    <citation type="submission" date="2022-01" db="UniProtKB">
        <authorList>
            <consortium name="EnsemblPlants"/>
        </authorList>
    </citation>
    <scope>IDENTIFICATION</scope>
    <source>
        <strain evidence="4">subsp. vulgare</strain>
    </source>
</reference>
<feature type="domain" description="Myotubularin phosphatase" evidence="3">
    <location>
        <begin position="1"/>
        <end position="341"/>
    </location>
</feature>
<dbReference type="GO" id="GO:0046856">
    <property type="term" value="P:phosphatidylinositol dephosphorylation"/>
    <property type="evidence" value="ECO:0000318"/>
    <property type="project" value="GO_Central"/>
</dbReference>
<dbReference type="PROSITE" id="PS00383">
    <property type="entry name" value="TYR_PHOSPHATASE_1"/>
    <property type="match status" value="1"/>
</dbReference>